<feature type="domain" description="TRAM" evidence="10">
    <location>
        <begin position="373"/>
        <end position="434"/>
    </location>
</feature>
<evidence type="ECO:0000259" key="11">
    <source>
        <dbReference type="PROSITE" id="PS51449"/>
    </source>
</evidence>
<keyword evidence="5" id="KW-0949">S-adenosyl-L-methionine</keyword>
<feature type="domain" description="MTTase N-terminal" evidence="11">
    <location>
        <begin position="14"/>
        <end position="130"/>
    </location>
</feature>
<evidence type="ECO:0000256" key="9">
    <source>
        <dbReference type="ARBA" id="ARBA00033765"/>
    </source>
</evidence>
<keyword evidence="6" id="KW-0479">Metal-binding</keyword>
<dbReference type="GO" id="GO:0005829">
    <property type="term" value="C:cytosol"/>
    <property type="evidence" value="ECO:0007669"/>
    <property type="project" value="TreeGrafter"/>
</dbReference>
<dbReference type="GO" id="GO:0046872">
    <property type="term" value="F:metal ion binding"/>
    <property type="evidence" value="ECO:0007669"/>
    <property type="project" value="UniProtKB-KW"/>
</dbReference>
<dbReference type="FunFam" id="3.80.30.20:FF:000001">
    <property type="entry name" value="tRNA-2-methylthio-N(6)-dimethylallyladenosine synthase 2"/>
    <property type="match status" value="1"/>
</dbReference>
<keyword evidence="8" id="KW-0411">Iron-sulfur</keyword>
<evidence type="ECO:0000256" key="8">
    <source>
        <dbReference type="ARBA" id="ARBA00023014"/>
    </source>
</evidence>
<dbReference type="EMBL" id="JAEKNN010000050">
    <property type="protein sequence ID" value="MBJ7609687.1"/>
    <property type="molecule type" value="Genomic_DNA"/>
</dbReference>
<comment type="caution">
    <text evidence="13">The sequence shown here is derived from an EMBL/GenBank/DDBJ whole genome shotgun (WGS) entry which is preliminary data.</text>
</comment>
<protein>
    <recommendedName>
        <fullName evidence="9">tRNA-2-methylthio-N(6)-dimethylallyladenosine synthase</fullName>
        <ecNumber evidence="9">2.8.4.3</ecNumber>
    </recommendedName>
</protein>
<dbReference type="CDD" id="cd01335">
    <property type="entry name" value="Radical_SAM"/>
    <property type="match status" value="1"/>
</dbReference>
<keyword evidence="3" id="KW-0004">4Fe-4S</keyword>
<dbReference type="SFLD" id="SFLDS00029">
    <property type="entry name" value="Radical_SAM"/>
    <property type="match status" value="1"/>
</dbReference>
<dbReference type="PANTHER" id="PTHR43020:SF2">
    <property type="entry name" value="MITOCHONDRIAL TRNA METHYLTHIOTRANSFERASE CDK5RAP1"/>
    <property type="match status" value="1"/>
</dbReference>
<evidence type="ECO:0000256" key="6">
    <source>
        <dbReference type="ARBA" id="ARBA00022723"/>
    </source>
</evidence>
<dbReference type="SFLD" id="SFLDG01082">
    <property type="entry name" value="B12-binding_domain_containing"/>
    <property type="match status" value="1"/>
</dbReference>
<keyword evidence="4 13" id="KW-0808">Transferase</keyword>
<accession>A0A934KL31</accession>
<dbReference type="NCBIfam" id="TIGR00089">
    <property type="entry name" value="MiaB/RimO family radical SAM methylthiotransferase"/>
    <property type="match status" value="1"/>
</dbReference>
<dbReference type="PROSITE" id="PS51449">
    <property type="entry name" value="MTTASE_N"/>
    <property type="match status" value="1"/>
</dbReference>
<evidence type="ECO:0000313" key="14">
    <source>
        <dbReference type="Proteomes" id="UP000614410"/>
    </source>
</evidence>
<name>A0A934KL31_9BACT</name>
<evidence type="ECO:0000256" key="4">
    <source>
        <dbReference type="ARBA" id="ARBA00022679"/>
    </source>
</evidence>
<dbReference type="Gene3D" id="3.80.30.20">
    <property type="entry name" value="tm_1862 like domain"/>
    <property type="match status" value="1"/>
</dbReference>
<keyword evidence="7" id="KW-0408">Iron</keyword>
<dbReference type="InterPro" id="IPR058240">
    <property type="entry name" value="rSAM_sf"/>
</dbReference>
<dbReference type="SMART" id="SM00729">
    <property type="entry name" value="Elp3"/>
    <property type="match status" value="1"/>
</dbReference>
<dbReference type="InterPro" id="IPR007197">
    <property type="entry name" value="rSAM"/>
</dbReference>
<dbReference type="PROSITE" id="PS01278">
    <property type="entry name" value="MTTASE_RADICAL"/>
    <property type="match status" value="1"/>
</dbReference>
<dbReference type="Gene3D" id="3.40.50.12160">
    <property type="entry name" value="Methylthiotransferase, N-terminal domain"/>
    <property type="match status" value="1"/>
</dbReference>
<dbReference type="Proteomes" id="UP000614410">
    <property type="component" value="Unassembled WGS sequence"/>
</dbReference>
<gene>
    <name evidence="13" type="ORF">JF887_09725</name>
</gene>
<evidence type="ECO:0000256" key="5">
    <source>
        <dbReference type="ARBA" id="ARBA00022691"/>
    </source>
</evidence>
<evidence type="ECO:0000256" key="2">
    <source>
        <dbReference type="ARBA" id="ARBA00003234"/>
    </source>
</evidence>
<dbReference type="GO" id="GO:0051539">
    <property type="term" value="F:4 iron, 4 sulfur cluster binding"/>
    <property type="evidence" value="ECO:0007669"/>
    <property type="project" value="UniProtKB-KW"/>
</dbReference>
<dbReference type="InterPro" id="IPR023404">
    <property type="entry name" value="rSAM_horseshoe"/>
</dbReference>
<dbReference type="PROSITE" id="PS50926">
    <property type="entry name" value="TRAM"/>
    <property type="match status" value="1"/>
</dbReference>
<dbReference type="Pfam" id="PF00919">
    <property type="entry name" value="UPF0004"/>
    <property type="match status" value="1"/>
</dbReference>
<organism evidence="13 14">
    <name type="scientific">Candidatus Amunia macphersoniae</name>
    <dbReference type="NCBI Taxonomy" id="3127014"/>
    <lineage>
        <taxon>Bacteria</taxon>
        <taxon>Bacillati</taxon>
        <taxon>Candidatus Dormiibacterota</taxon>
        <taxon>Candidatus Dormibacteria</taxon>
        <taxon>Candidatus Aeolococcales</taxon>
        <taxon>Candidatus Aeolococcaceae</taxon>
        <taxon>Candidatus Amunia</taxon>
    </lineage>
</organism>
<dbReference type="EC" id="2.8.4.3" evidence="9"/>
<evidence type="ECO:0000259" key="12">
    <source>
        <dbReference type="PROSITE" id="PS51918"/>
    </source>
</evidence>
<evidence type="ECO:0000313" key="13">
    <source>
        <dbReference type="EMBL" id="MBJ7609687.1"/>
    </source>
</evidence>
<sequence>MGREPIVPRLGRPPRVHLWHIGCQMNDADHLQLAECFAEIGFIPDVALEDADIAVLISCAVRSNAEQKVYGKFKELIPWKKARPGRAIALTGCMAVEHGSALLQRMADLDYMFDVREPEGFFARLQSLHGGDVDGPVTMPASDRLLAYVPVMGGCNEMCTYCIVPFVRGRESSRSTAEIVGDVRRLVDRGVREITLLGQNVNSYRDPQTNTGLPELLAAVDAVPGLWRLRFLTSHPRNAVPQLFEAMRDLPTVCEQLHLPVQAGDDELLRRMRRVYSVAEYREKIAVARATVPDLALTTDIIVGFSGETEAEFEGTVQLLRDVEYDVVHIQAYSVRPGTAAARRPDDVPLAEKKRRLNHLLQIQRGIAGNRNRALLDRRVEVLVEGVAVDGRAYGRTRQGKVAWLPAGSARAGEMHVGRVAAANHWQLDLDTVSSAA</sequence>
<dbReference type="InterPro" id="IPR002792">
    <property type="entry name" value="TRAM_dom"/>
</dbReference>
<dbReference type="GO" id="GO:0035597">
    <property type="term" value="F:tRNA-2-methylthio-N(6)-dimethylallyladenosine(37) synthase activity"/>
    <property type="evidence" value="ECO:0007669"/>
    <property type="project" value="UniProtKB-EC"/>
</dbReference>
<dbReference type="PANTHER" id="PTHR43020">
    <property type="entry name" value="CDK5 REGULATORY SUBUNIT-ASSOCIATED PROTEIN 1"/>
    <property type="match status" value="1"/>
</dbReference>
<dbReference type="InterPro" id="IPR005839">
    <property type="entry name" value="Methylthiotransferase"/>
</dbReference>
<evidence type="ECO:0000256" key="3">
    <source>
        <dbReference type="ARBA" id="ARBA00022485"/>
    </source>
</evidence>
<dbReference type="SFLD" id="SFLDG01061">
    <property type="entry name" value="methylthiotransferase"/>
    <property type="match status" value="1"/>
</dbReference>
<dbReference type="InterPro" id="IPR020612">
    <property type="entry name" value="Methylthiotransferase_CS"/>
</dbReference>
<dbReference type="SUPFAM" id="SSF102114">
    <property type="entry name" value="Radical SAM enzymes"/>
    <property type="match status" value="1"/>
</dbReference>
<feature type="domain" description="Radical SAM core" evidence="12">
    <location>
        <begin position="141"/>
        <end position="371"/>
    </location>
</feature>
<reference evidence="13 14" key="1">
    <citation type="submission" date="2020-10" db="EMBL/GenBank/DDBJ databases">
        <title>Ca. Dormibacterota MAGs.</title>
        <authorList>
            <person name="Montgomery K."/>
        </authorList>
    </citation>
    <scope>NUCLEOTIDE SEQUENCE [LARGE SCALE GENOMIC DNA]</scope>
    <source>
        <strain evidence="13">Mitchell_Peninsula_5</strain>
    </source>
</reference>
<dbReference type="AlphaFoldDB" id="A0A934KL31"/>
<dbReference type="Pfam" id="PF04055">
    <property type="entry name" value="Radical_SAM"/>
    <property type="match status" value="1"/>
</dbReference>
<comment type="cofactor">
    <cofactor evidence="1">
        <name>[4Fe-4S] cluster</name>
        <dbReference type="ChEBI" id="CHEBI:49883"/>
    </cofactor>
</comment>
<dbReference type="InterPro" id="IPR038135">
    <property type="entry name" value="Methylthiotransferase_N_sf"/>
</dbReference>
<dbReference type="InterPro" id="IPR006638">
    <property type="entry name" value="Elp3/MiaA/NifB-like_rSAM"/>
</dbReference>
<evidence type="ECO:0000259" key="10">
    <source>
        <dbReference type="PROSITE" id="PS50926"/>
    </source>
</evidence>
<proteinExistence type="predicted"/>
<evidence type="ECO:0000256" key="1">
    <source>
        <dbReference type="ARBA" id="ARBA00001966"/>
    </source>
</evidence>
<comment type="function">
    <text evidence="2">Catalyzes the methylthiolation of N6-(dimethylallyl)adenosine (i(6)A), leading to the formation of 2-methylthio-N6-(dimethylallyl)adenosine (ms(2)i(6)A) at position 37 in tRNAs that read codons beginning with uridine.</text>
</comment>
<dbReference type="InterPro" id="IPR013848">
    <property type="entry name" value="Methylthiotransferase_N"/>
</dbReference>
<evidence type="ECO:0000256" key="7">
    <source>
        <dbReference type="ARBA" id="ARBA00023004"/>
    </source>
</evidence>
<dbReference type="PROSITE" id="PS51918">
    <property type="entry name" value="RADICAL_SAM"/>
    <property type="match status" value="1"/>
</dbReference>